<feature type="region of interest" description="Disordered" evidence="1">
    <location>
        <begin position="94"/>
        <end position="125"/>
    </location>
</feature>
<evidence type="ECO:0000313" key="4">
    <source>
        <dbReference type="Proteomes" id="UP001432322"/>
    </source>
</evidence>
<feature type="non-terminal residue" evidence="2">
    <location>
        <position position="125"/>
    </location>
</feature>
<proteinExistence type="predicted"/>
<evidence type="ECO:0000313" key="2">
    <source>
        <dbReference type="EMBL" id="GMT12150.1"/>
    </source>
</evidence>
<dbReference type="EMBL" id="BTSY01000001">
    <property type="protein sequence ID" value="GMT12150.1"/>
    <property type="molecule type" value="Genomic_DNA"/>
</dbReference>
<dbReference type="Proteomes" id="UP001432322">
    <property type="component" value="Unassembled WGS sequence"/>
</dbReference>
<name>A0AAV5V2W8_9BILA</name>
<comment type="caution">
    <text evidence="2">The sequence shown here is derived from an EMBL/GenBank/DDBJ whole genome shotgun (WGS) entry which is preliminary data.</text>
</comment>
<protein>
    <submittedName>
        <fullName evidence="2">Uncharacterized protein</fullName>
    </submittedName>
</protein>
<feature type="compositionally biased region" description="Acidic residues" evidence="1">
    <location>
        <begin position="114"/>
        <end position="125"/>
    </location>
</feature>
<evidence type="ECO:0000313" key="3">
    <source>
        <dbReference type="EMBL" id="GMT12151.1"/>
    </source>
</evidence>
<reference evidence="2" key="1">
    <citation type="submission" date="2023-10" db="EMBL/GenBank/DDBJ databases">
        <title>Genome assembly of Pristionchus species.</title>
        <authorList>
            <person name="Yoshida K."/>
            <person name="Sommer R.J."/>
        </authorList>
    </citation>
    <scope>NUCLEOTIDE SEQUENCE</scope>
    <source>
        <strain evidence="2">RS5133</strain>
    </source>
</reference>
<keyword evidence="4" id="KW-1185">Reference proteome</keyword>
<dbReference type="AlphaFoldDB" id="A0AAV5V2W8"/>
<gene>
    <name evidence="2" type="ORF">PFISCL1PPCAC_3447</name>
    <name evidence="3" type="ORF">PFISCL1PPCAC_3448</name>
</gene>
<evidence type="ECO:0000256" key="1">
    <source>
        <dbReference type="SAM" id="MobiDB-lite"/>
    </source>
</evidence>
<organism evidence="2 4">
    <name type="scientific">Pristionchus fissidentatus</name>
    <dbReference type="NCBI Taxonomy" id="1538716"/>
    <lineage>
        <taxon>Eukaryota</taxon>
        <taxon>Metazoa</taxon>
        <taxon>Ecdysozoa</taxon>
        <taxon>Nematoda</taxon>
        <taxon>Chromadorea</taxon>
        <taxon>Rhabditida</taxon>
        <taxon>Rhabditina</taxon>
        <taxon>Diplogasteromorpha</taxon>
        <taxon>Diplogasteroidea</taxon>
        <taxon>Neodiplogasteridae</taxon>
        <taxon>Pristionchus</taxon>
    </lineage>
</organism>
<feature type="compositionally biased region" description="Basic and acidic residues" evidence="1">
    <location>
        <begin position="96"/>
        <end position="113"/>
    </location>
</feature>
<dbReference type="EMBL" id="BTSY01000001">
    <property type="protein sequence ID" value="GMT12151.1"/>
    <property type="molecule type" value="Genomic_DNA"/>
</dbReference>
<accession>A0AAV5V2W8</accession>
<feature type="non-terminal residue" evidence="2">
    <location>
        <position position="1"/>
    </location>
</feature>
<sequence length="125" mass="13053">IFAPPVPTKLPSMHLKSARVVISEKVVPSRTKSLVSAPQVTPVAVGVVIVGSQPAFPPWAFIIALASPLASAVQGFGGAGVVLVPPGELGAQARAAETRRRATKTDCIMRREEEGEEEEDDGKDG</sequence>